<organism evidence="12 13">
    <name type="scientific">Oopsacas minuta</name>
    <dbReference type="NCBI Taxonomy" id="111878"/>
    <lineage>
        <taxon>Eukaryota</taxon>
        <taxon>Metazoa</taxon>
        <taxon>Porifera</taxon>
        <taxon>Hexactinellida</taxon>
        <taxon>Hexasterophora</taxon>
        <taxon>Lyssacinosida</taxon>
        <taxon>Leucopsacidae</taxon>
        <taxon>Oopsacas</taxon>
    </lineage>
</organism>
<dbReference type="InterPro" id="IPR000152">
    <property type="entry name" value="EGF-type_Asp/Asn_hydroxyl_site"/>
</dbReference>
<dbReference type="InterPro" id="IPR056230">
    <property type="entry name" value="TMEM62_C"/>
</dbReference>
<feature type="compositionally biased region" description="Polar residues" evidence="8">
    <location>
        <begin position="267"/>
        <end position="281"/>
    </location>
</feature>
<feature type="region of interest" description="Disordered" evidence="8">
    <location>
        <begin position="264"/>
        <end position="301"/>
    </location>
</feature>
<dbReference type="SMART" id="SM00181">
    <property type="entry name" value="EGF"/>
    <property type="match status" value="2"/>
</dbReference>
<proteinExistence type="predicted"/>
<dbReference type="PROSITE" id="PS01187">
    <property type="entry name" value="EGF_CA"/>
    <property type="match status" value="1"/>
</dbReference>
<evidence type="ECO:0000313" key="12">
    <source>
        <dbReference type="EMBL" id="KAI6661228.1"/>
    </source>
</evidence>
<dbReference type="PROSITE" id="PS50966">
    <property type="entry name" value="ZF_SWIM"/>
    <property type="match status" value="1"/>
</dbReference>
<dbReference type="InterPro" id="IPR000742">
    <property type="entry name" value="EGF"/>
</dbReference>
<dbReference type="AlphaFoldDB" id="A0AAV7KJR1"/>
<dbReference type="CDD" id="cd00054">
    <property type="entry name" value="EGF_CA"/>
    <property type="match status" value="1"/>
</dbReference>
<keyword evidence="7" id="KW-0479">Metal-binding</keyword>
<keyword evidence="9" id="KW-0812">Transmembrane</keyword>
<accession>A0AAV7KJR1</accession>
<dbReference type="EMBL" id="JAKMXF010000018">
    <property type="protein sequence ID" value="KAI6661228.1"/>
    <property type="molecule type" value="Genomic_DNA"/>
</dbReference>
<feature type="domain" description="SWIM-type" evidence="11">
    <location>
        <begin position="102"/>
        <end position="138"/>
    </location>
</feature>
<name>A0AAV7KJR1_9METZ</name>
<keyword evidence="3" id="KW-0677">Repeat</keyword>
<evidence type="ECO:0000259" key="10">
    <source>
        <dbReference type="PROSITE" id="PS50026"/>
    </source>
</evidence>
<keyword evidence="9" id="KW-1133">Transmembrane helix</keyword>
<evidence type="ECO:0000256" key="3">
    <source>
        <dbReference type="ARBA" id="ARBA00022737"/>
    </source>
</evidence>
<feature type="compositionally biased region" description="Low complexity" evidence="8">
    <location>
        <begin position="180"/>
        <end position="190"/>
    </location>
</feature>
<dbReference type="PROSITE" id="PS00010">
    <property type="entry name" value="ASX_HYDROXYL"/>
    <property type="match status" value="1"/>
</dbReference>
<keyword evidence="13" id="KW-1185">Reference proteome</keyword>
<dbReference type="SUPFAM" id="SSF57196">
    <property type="entry name" value="EGF/Laminin"/>
    <property type="match status" value="2"/>
</dbReference>
<evidence type="ECO:0000259" key="11">
    <source>
        <dbReference type="PROSITE" id="PS50966"/>
    </source>
</evidence>
<dbReference type="Pfam" id="PF24394">
    <property type="entry name" value="TMEM62_C"/>
    <property type="match status" value="1"/>
</dbReference>
<dbReference type="PANTHER" id="PTHR12916">
    <property type="entry name" value="CYTOCHROME C OXIDASE POLYPEPTIDE VIC-2"/>
    <property type="match status" value="1"/>
</dbReference>
<feature type="domain" description="EGF-like" evidence="10">
    <location>
        <begin position="89"/>
        <end position="128"/>
    </location>
</feature>
<evidence type="ECO:0000256" key="5">
    <source>
        <dbReference type="ARBA" id="ARBA00023180"/>
    </source>
</evidence>
<dbReference type="Gene3D" id="2.10.25.10">
    <property type="entry name" value="Laminin"/>
    <property type="match status" value="1"/>
</dbReference>
<feature type="disulfide bond" evidence="6">
    <location>
        <begin position="118"/>
        <end position="127"/>
    </location>
</feature>
<keyword evidence="9" id="KW-0472">Membrane</keyword>
<keyword evidence="7" id="KW-0863">Zinc-finger</keyword>
<sequence length="318" mass="36179">MINHIFTPFGCVNGIKVAGRQLPLHEPINGEFGIYSQLLGQIEDRCDNYGICTATSCPRETTCIPVWTGIRCECELGKRYDTTTESCEDIDDCLESSGVPCYNGGVCIDGINSYTCSCSMVYTGSDCLHINGVTIMIILIVIILFFAVVLLPFILWLLFRLIAQSSFRNKNKHSKRDNYSKSNNSQQQIQKLKKHTQQFMENIQSRIMRRNRPARNLSPPLRNTSPPLRNISPPLRNISPPLANYPPEYYEMNSRSKFPETRRAHTFPSSNIPKRNHSNTMPPRPYSPPISNPMSPEPVNSIPGKRLIRTFNIYDQFI</sequence>
<evidence type="ECO:0000256" key="8">
    <source>
        <dbReference type="SAM" id="MobiDB-lite"/>
    </source>
</evidence>
<dbReference type="InterPro" id="IPR001881">
    <property type="entry name" value="EGF-like_Ca-bd_dom"/>
</dbReference>
<evidence type="ECO:0000256" key="1">
    <source>
        <dbReference type="ARBA" id="ARBA00022536"/>
    </source>
</evidence>
<reference evidence="12 13" key="1">
    <citation type="journal article" date="2023" name="BMC Biol.">
        <title>The compact genome of the sponge Oopsacas minuta (Hexactinellida) is lacking key metazoan core genes.</title>
        <authorList>
            <person name="Santini S."/>
            <person name="Schenkelaars Q."/>
            <person name="Jourda C."/>
            <person name="Duchesne M."/>
            <person name="Belahbib H."/>
            <person name="Rocher C."/>
            <person name="Selva M."/>
            <person name="Riesgo A."/>
            <person name="Vervoort M."/>
            <person name="Leys S.P."/>
            <person name="Kodjabachian L."/>
            <person name="Le Bivic A."/>
            <person name="Borchiellini C."/>
            <person name="Claverie J.M."/>
            <person name="Renard E."/>
        </authorList>
    </citation>
    <scope>NUCLEOTIDE SEQUENCE [LARGE SCALE GENOMIC DNA]</scope>
    <source>
        <strain evidence="12">SPO-2</strain>
    </source>
</reference>
<dbReference type="SMART" id="SM00179">
    <property type="entry name" value="EGF_CA"/>
    <property type="match status" value="1"/>
</dbReference>
<dbReference type="GO" id="GO:0005509">
    <property type="term" value="F:calcium ion binding"/>
    <property type="evidence" value="ECO:0007669"/>
    <property type="project" value="InterPro"/>
</dbReference>
<evidence type="ECO:0000313" key="13">
    <source>
        <dbReference type="Proteomes" id="UP001165289"/>
    </source>
</evidence>
<keyword evidence="7" id="KW-0862">Zinc</keyword>
<keyword evidence="5" id="KW-0325">Glycoprotein</keyword>
<comment type="caution">
    <text evidence="6">Lacks conserved residue(s) required for the propagation of feature annotation.</text>
</comment>
<dbReference type="InterPro" id="IPR007527">
    <property type="entry name" value="Znf_SWIM"/>
</dbReference>
<evidence type="ECO:0000256" key="4">
    <source>
        <dbReference type="ARBA" id="ARBA00023157"/>
    </source>
</evidence>
<feature type="region of interest" description="Disordered" evidence="8">
    <location>
        <begin position="211"/>
        <end position="237"/>
    </location>
</feature>
<protein>
    <submittedName>
        <fullName evidence="12">Uncharacterized protein</fullName>
    </submittedName>
</protein>
<evidence type="ECO:0000256" key="9">
    <source>
        <dbReference type="SAM" id="Phobius"/>
    </source>
</evidence>
<evidence type="ECO:0000256" key="6">
    <source>
        <dbReference type="PROSITE-ProRule" id="PRU00076"/>
    </source>
</evidence>
<dbReference type="PROSITE" id="PS50026">
    <property type="entry name" value="EGF_3"/>
    <property type="match status" value="1"/>
</dbReference>
<evidence type="ECO:0000256" key="2">
    <source>
        <dbReference type="ARBA" id="ARBA00022729"/>
    </source>
</evidence>
<dbReference type="PANTHER" id="PTHR12916:SF4">
    <property type="entry name" value="UNINFLATABLE, ISOFORM C"/>
    <property type="match status" value="1"/>
</dbReference>
<dbReference type="Proteomes" id="UP001165289">
    <property type="component" value="Unassembled WGS sequence"/>
</dbReference>
<comment type="caution">
    <text evidence="12">The sequence shown here is derived from an EMBL/GenBank/DDBJ whole genome shotgun (WGS) entry which is preliminary data.</text>
</comment>
<dbReference type="Pfam" id="PF00008">
    <property type="entry name" value="EGF"/>
    <property type="match status" value="1"/>
</dbReference>
<feature type="region of interest" description="Disordered" evidence="8">
    <location>
        <begin position="172"/>
        <end position="196"/>
    </location>
</feature>
<feature type="transmembrane region" description="Helical" evidence="9">
    <location>
        <begin position="135"/>
        <end position="159"/>
    </location>
</feature>
<gene>
    <name evidence="12" type="ORF">LOD99_10098</name>
</gene>
<evidence type="ECO:0000256" key="7">
    <source>
        <dbReference type="PROSITE-ProRule" id="PRU00325"/>
    </source>
</evidence>
<dbReference type="GO" id="GO:0008270">
    <property type="term" value="F:zinc ion binding"/>
    <property type="evidence" value="ECO:0007669"/>
    <property type="project" value="UniProtKB-KW"/>
</dbReference>
<feature type="compositionally biased region" description="Pro residues" evidence="8">
    <location>
        <begin position="282"/>
        <end position="291"/>
    </location>
</feature>
<keyword evidence="2" id="KW-0732">Signal</keyword>
<dbReference type="FunFam" id="2.10.25.10:FF:000006">
    <property type="entry name" value="Versican core protein-like isoform 1"/>
    <property type="match status" value="1"/>
</dbReference>
<keyword evidence="1 6" id="KW-0245">EGF-like domain</keyword>
<keyword evidence="4 6" id="KW-1015">Disulfide bond</keyword>
<dbReference type="InterPro" id="IPR018097">
    <property type="entry name" value="EGF_Ca-bd_CS"/>
</dbReference>